<evidence type="ECO:0000313" key="2">
    <source>
        <dbReference type="EMBL" id="JAP67531.1"/>
    </source>
</evidence>
<accession>A0A131XPN6</accession>
<reference evidence="2" key="1">
    <citation type="journal article" date="2017" name="Ticks Tick Borne Dis.">
        <title>An insight into the sialome of Hyalomma excavatum.</title>
        <authorList>
            <person name="Ribeiro J.M."/>
            <person name="Slovak M."/>
            <person name="Francischetti I.M."/>
        </authorList>
    </citation>
    <scope>NUCLEOTIDE SEQUENCE</scope>
    <source>
        <strain evidence="2">Samish</strain>
        <tissue evidence="2">Salivary glands</tissue>
    </source>
</reference>
<evidence type="ECO:0000256" key="1">
    <source>
        <dbReference type="SAM" id="MobiDB-lite"/>
    </source>
</evidence>
<feature type="compositionally biased region" description="Polar residues" evidence="1">
    <location>
        <begin position="120"/>
        <end position="129"/>
    </location>
</feature>
<name>A0A131XPN6_9ACAR</name>
<feature type="non-terminal residue" evidence="2">
    <location>
        <position position="1"/>
    </location>
</feature>
<organism evidence="2">
    <name type="scientific">Hyalomma excavatum</name>
    <dbReference type="NCBI Taxonomy" id="257692"/>
    <lineage>
        <taxon>Eukaryota</taxon>
        <taxon>Metazoa</taxon>
        <taxon>Ecdysozoa</taxon>
        <taxon>Arthropoda</taxon>
        <taxon>Chelicerata</taxon>
        <taxon>Arachnida</taxon>
        <taxon>Acari</taxon>
        <taxon>Parasitiformes</taxon>
        <taxon>Ixodida</taxon>
        <taxon>Ixodoidea</taxon>
        <taxon>Ixodidae</taxon>
        <taxon>Hyalomminae</taxon>
        <taxon>Hyalomma</taxon>
    </lineage>
</organism>
<dbReference type="EMBL" id="GEFH01001050">
    <property type="protein sequence ID" value="JAP67531.1"/>
    <property type="molecule type" value="mRNA"/>
</dbReference>
<sequence length="290" mass="32182">EDATTPVEAQQPSSPVEITQQPRVTFDLATVARRCSPEQQDSHMDEELQALGLWEEDMTEEQKMELLRVVAASKETAQREEAVRQGHFAPVKHHVPPVSTAFGDHITWDRKGPTKAGHATSPQDWWTTEGSDDDEWPTPSSAKQSRPARRQPVILKYPHPSSCVHPSLQSTVRRVYCMEQRLNFHWGKGDEPELEDARLSRLGLNAQGSAGPTVQCNGGWKDPLALLESWASMHSVLKQAQSSPGLPLRPWTECREAPPSLLSIQDSRPREFEEKGPDLGSASAMDASGT</sequence>
<protein>
    <submittedName>
        <fullName evidence="2">Uncharacterized protein</fullName>
    </submittedName>
</protein>
<feature type="compositionally biased region" description="Basic and acidic residues" evidence="1">
    <location>
        <begin position="267"/>
        <end position="277"/>
    </location>
</feature>
<feature type="region of interest" description="Disordered" evidence="1">
    <location>
        <begin position="109"/>
        <end position="150"/>
    </location>
</feature>
<dbReference type="AlphaFoldDB" id="A0A131XPN6"/>
<feature type="region of interest" description="Disordered" evidence="1">
    <location>
        <begin position="257"/>
        <end position="290"/>
    </location>
</feature>
<proteinExistence type="evidence at transcript level"/>